<reference evidence="1 2" key="1">
    <citation type="submission" date="2020-11" db="EMBL/GenBank/DDBJ databases">
        <title>Genome seq and assembly of Sphingosinicella sp.</title>
        <authorList>
            <person name="Chhetri G."/>
        </authorList>
    </citation>
    <scope>NUCLEOTIDE SEQUENCE [LARGE SCALE GENOMIC DNA]</scope>
    <source>
        <strain evidence="1 2">UDD2</strain>
    </source>
</reference>
<organism evidence="1 2">
    <name type="scientific">Allosphingosinicella flava</name>
    <dbReference type="NCBI Taxonomy" id="2771430"/>
    <lineage>
        <taxon>Bacteria</taxon>
        <taxon>Pseudomonadati</taxon>
        <taxon>Pseudomonadota</taxon>
        <taxon>Alphaproteobacteria</taxon>
        <taxon>Sphingomonadales</taxon>
        <taxon>Sphingomonadaceae</taxon>
        <taxon>Allosphingosinicella</taxon>
    </lineage>
</organism>
<proteinExistence type="predicted"/>
<name>A0A7T2LMY0_9SPHN</name>
<accession>A0A7T2LMY0</accession>
<keyword evidence="2" id="KW-1185">Reference proteome</keyword>
<protein>
    <submittedName>
        <fullName evidence="1">Uncharacterized protein</fullName>
    </submittedName>
</protein>
<dbReference type="AlphaFoldDB" id="A0A7T2LMY0"/>
<sequence length="59" mass="6399">MRVEETMVQLGADALQAAWNSGDDAVALLPEICFTPDEAEHLARAVLTASLRSKAKEEE</sequence>
<evidence type="ECO:0000313" key="1">
    <source>
        <dbReference type="EMBL" id="QPQ55612.1"/>
    </source>
</evidence>
<dbReference type="KEGG" id="sflv:IC614_03140"/>
<dbReference type="RefSeq" id="WP_200972284.1">
    <property type="nucleotide sequence ID" value="NZ_CP065592.1"/>
</dbReference>
<dbReference type="Proteomes" id="UP000594873">
    <property type="component" value="Chromosome"/>
</dbReference>
<gene>
    <name evidence="1" type="ORF">IC614_03140</name>
</gene>
<evidence type="ECO:0000313" key="2">
    <source>
        <dbReference type="Proteomes" id="UP000594873"/>
    </source>
</evidence>
<dbReference type="EMBL" id="CP065592">
    <property type="protein sequence ID" value="QPQ55612.1"/>
    <property type="molecule type" value="Genomic_DNA"/>
</dbReference>